<feature type="compositionally biased region" description="Basic residues" evidence="1">
    <location>
        <begin position="214"/>
        <end position="226"/>
    </location>
</feature>
<dbReference type="EMBL" id="DUFW01000067">
    <property type="protein sequence ID" value="HIH21768.1"/>
    <property type="molecule type" value="Genomic_DNA"/>
</dbReference>
<dbReference type="EMBL" id="DUFJ01000021">
    <property type="protein sequence ID" value="HIH32776.1"/>
    <property type="molecule type" value="Genomic_DNA"/>
</dbReference>
<evidence type="ECO:0000313" key="3">
    <source>
        <dbReference type="EMBL" id="HIH32776.1"/>
    </source>
</evidence>
<name>A0A7J4JVL3_9ARCH</name>
<dbReference type="Proteomes" id="UP000527315">
    <property type="component" value="Unassembled WGS sequence"/>
</dbReference>
<reference evidence="3 4" key="1">
    <citation type="journal article" date="2020" name="bioRxiv">
        <title>A rank-normalized archaeal taxonomy based on genome phylogeny resolves widespread incomplete and uneven classifications.</title>
        <authorList>
            <person name="Rinke C."/>
            <person name="Chuvochina M."/>
            <person name="Mussig A.J."/>
            <person name="Chaumeil P.-A."/>
            <person name="Waite D.W."/>
            <person name="Whitman W.B."/>
            <person name="Parks D.H."/>
            <person name="Hugenholtz P."/>
        </authorList>
    </citation>
    <scope>NUCLEOTIDE SEQUENCE [LARGE SCALE GENOMIC DNA]</scope>
    <source>
        <strain evidence="3">UBA10036</strain>
    </source>
</reference>
<proteinExistence type="predicted"/>
<protein>
    <submittedName>
        <fullName evidence="2">Uncharacterized protein</fullName>
    </submittedName>
</protein>
<evidence type="ECO:0000313" key="2">
    <source>
        <dbReference type="EMBL" id="HIH21768.1"/>
    </source>
</evidence>
<organism evidence="2 4">
    <name type="scientific">Candidatus Iainarchaeum sp</name>
    <dbReference type="NCBI Taxonomy" id="3101447"/>
    <lineage>
        <taxon>Archaea</taxon>
        <taxon>Candidatus Iainarchaeota</taxon>
        <taxon>Candidatus Iainarchaeia</taxon>
        <taxon>Candidatus Iainarchaeales</taxon>
        <taxon>Candidatus Iainarchaeaceae</taxon>
        <taxon>Candidatus Iainarchaeum</taxon>
    </lineage>
</organism>
<feature type="region of interest" description="Disordered" evidence="1">
    <location>
        <begin position="173"/>
        <end position="226"/>
    </location>
</feature>
<comment type="caution">
    <text evidence="2">The sequence shown here is derived from an EMBL/GenBank/DDBJ whole genome shotgun (WGS) entry which is preliminary data.</text>
</comment>
<evidence type="ECO:0000313" key="4">
    <source>
        <dbReference type="Proteomes" id="UP000590964"/>
    </source>
</evidence>
<evidence type="ECO:0000256" key="1">
    <source>
        <dbReference type="SAM" id="MobiDB-lite"/>
    </source>
</evidence>
<dbReference type="AlphaFoldDB" id="A0A7J4JVL3"/>
<sequence>MPARPRQQNLKAQMRRESKQHLMQMSGIKRWPLAERVPSPKFQHLLHGGKGGGRKHSVAARMVGRVRWNGNPETQALSRTETRARLGSVDSEFPHDLQLKNGDLIPTNILQSWVVAMDREGVGEKRFEASNGMVFTCRLERFGTYSFQRRLIIDQINTAEQLVKVPSSLRFKKMQGSSHERKAKRGSGVTAYGSTRAKVSYRKRTSPRFSTKGARPKKEARKQKKR</sequence>
<accession>A0A7J4JVL3</accession>
<gene>
    <name evidence="2" type="ORF">HA222_03890</name>
    <name evidence="3" type="ORF">HA227_00850</name>
</gene>
<dbReference type="Proteomes" id="UP000590964">
    <property type="component" value="Unassembled WGS sequence"/>
</dbReference>